<dbReference type="Pfam" id="PF02854">
    <property type="entry name" value="MIF4G"/>
    <property type="match status" value="1"/>
</dbReference>
<dbReference type="AlphaFoldDB" id="A0A915J3V8"/>
<dbReference type="InterPro" id="IPR003890">
    <property type="entry name" value="MIF4G-like_typ-3"/>
</dbReference>
<dbReference type="GO" id="GO:0000184">
    <property type="term" value="P:nuclear-transcribed mRNA catabolic process, nonsense-mediated decay"/>
    <property type="evidence" value="ECO:0007669"/>
    <property type="project" value="InterPro"/>
</dbReference>
<keyword evidence="2" id="KW-1185">Reference proteome</keyword>
<organism evidence="2 3">
    <name type="scientific">Romanomermis culicivorax</name>
    <name type="common">Nematode worm</name>
    <dbReference type="NCBI Taxonomy" id="13658"/>
    <lineage>
        <taxon>Eukaryota</taxon>
        <taxon>Metazoa</taxon>
        <taxon>Ecdysozoa</taxon>
        <taxon>Nematoda</taxon>
        <taxon>Enoplea</taxon>
        <taxon>Dorylaimia</taxon>
        <taxon>Mermithida</taxon>
        <taxon>Mermithoidea</taxon>
        <taxon>Mermithidae</taxon>
        <taxon>Romanomermis</taxon>
    </lineage>
</organism>
<dbReference type="GO" id="GO:0005737">
    <property type="term" value="C:cytoplasm"/>
    <property type="evidence" value="ECO:0007669"/>
    <property type="project" value="TreeGrafter"/>
</dbReference>
<evidence type="ECO:0000259" key="1">
    <source>
        <dbReference type="Pfam" id="PF02854"/>
    </source>
</evidence>
<dbReference type="PANTHER" id="PTHR12839:SF7">
    <property type="entry name" value="REGULATOR OF NONSENSE TRANSCRIPTS 2"/>
    <property type="match status" value="1"/>
</dbReference>
<dbReference type="InterPro" id="IPR016024">
    <property type="entry name" value="ARM-type_fold"/>
</dbReference>
<proteinExistence type="predicted"/>
<accession>A0A915J3V8</accession>
<dbReference type="SUPFAM" id="SSF48371">
    <property type="entry name" value="ARM repeat"/>
    <property type="match status" value="2"/>
</dbReference>
<dbReference type="GO" id="GO:0035145">
    <property type="term" value="C:exon-exon junction complex"/>
    <property type="evidence" value="ECO:0007669"/>
    <property type="project" value="TreeGrafter"/>
</dbReference>
<dbReference type="PANTHER" id="PTHR12839">
    <property type="entry name" value="NONSENSE-MEDIATED MRNA DECAY PROTEIN 2 UP-FRAMESHIFT SUPPRESSOR 2"/>
    <property type="match status" value="1"/>
</dbReference>
<evidence type="ECO:0000313" key="3">
    <source>
        <dbReference type="WBParaSite" id="nRc.2.0.1.t21106-RA"/>
    </source>
</evidence>
<dbReference type="InterPro" id="IPR039762">
    <property type="entry name" value="Nmd2/UPF2"/>
</dbReference>
<dbReference type="Gene3D" id="1.25.40.180">
    <property type="match status" value="1"/>
</dbReference>
<dbReference type="WBParaSite" id="nRc.2.0.1.t21106-RA">
    <property type="protein sequence ID" value="nRc.2.0.1.t21106-RA"/>
    <property type="gene ID" value="nRc.2.0.1.g21106"/>
</dbReference>
<reference evidence="3" key="1">
    <citation type="submission" date="2022-11" db="UniProtKB">
        <authorList>
            <consortium name="WormBaseParasite"/>
        </authorList>
    </citation>
    <scope>IDENTIFICATION</scope>
</reference>
<dbReference type="Proteomes" id="UP000887565">
    <property type="component" value="Unplaced"/>
</dbReference>
<name>A0A915J3V8_ROMCU</name>
<sequence length="305" mass="35695">MEINHSKFNQRRLCCARFLGELYNYRLIDSNIIFHFLYSLVTFGVTYDHNVPSSVDPPEHLFRIRLEKRLNANFVEHHSNRVNSKVILITLIQSIRRKVRTWLLKACVCLETCGEYFDRGLSKRKLDVYLNYLQKYYWFKKSAKFWDKDEKPFPIEIIGVTGWSAQRDGRGKGMVGVSTHNQLNKERPKHKVLESYEEAVEAVQIIEEDCRTKFVIFSIDSSDPENKDDVMIADSYDDVDVRVHSHAQIDESLQIENEAFNAEYDRYLNECLSGRVQEQHKAPAPDFAVPLISKARKQTRFGEGY</sequence>
<protein>
    <submittedName>
        <fullName evidence="3">MIF4G domain-containing protein</fullName>
    </submittedName>
</protein>
<dbReference type="GO" id="GO:0003723">
    <property type="term" value="F:RNA binding"/>
    <property type="evidence" value="ECO:0007669"/>
    <property type="project" value="InterPro"/>
</dbReference>
<evidence type="ECO:0000313" key="2">
    <source>
        <dbReference type="Proteomes" id="UP000887565"/>
    </source>
</evidence>
<feature type="domain" description="MIF4G" evidence="1">
    <location>
        <begin position="1"/>
        <end position="66"/>
    </location>
</feature>